<organism evidence="3 4">
    <name type="scientific">Botrimarina colliarenosi</name>
    <dbReference type="NCBI Taxonomy" id="2528001"/>
    <lineage>
        <taxon>Bacteria</taxon>
        <taxon>Pseudomonadati</taxon>
        <taxon>Planctomycetota</taxon>
        <taxon>Planctomycetia</taxon>
        <taxon>Pirellulales</taxon>
        <taxon>Lacipirellulaceae</taxon>
        <taxon>Botrimarina</taxon>
    </lineage>
</organism>
<feature type="compositionally biased region" description="Low complexity" evidence="1">
    <location>
        <begin position="177"/>
        <end position="191"/>
    </location>
</feature>
<feature type="compositionally biased region" description="Acidic residues" evidence="1">
    <location>
        <begin position="192"/>
        <end position="211"/>
    </location>
</feature>
<accession>A0A5C6AM88</accession>
<feature type="signal peptide" evidence="2">
    <location>
        <begin position="1"/>
        <end position="25"/>
    </location>
</feature>
<comment type="caution">
    <text evidence="3">The sequence shown here is derived from an EMBL/GenBank/DDBJ whole genome shotgun (WGS) entry which is preliminary data.</text>
</comment>
<reference evidence="3 4" key="1">
    <citation type="submission" date="2019-02" db="EMBL/GenBank/DDBJ databases">
        <title>Deep-cultivation of Planctomycetes and their phenomic and genomic characterization uncovers novel biology.</title>
        <authorList>
            <person name="Wiegand S."/>
            <person name="Jogler M."/>
            <person name="Boedeker C."/>
            <person name="Pinto D."/>
            <person name="Vollmers J."/>
            <person name="Rivas-Marin E."/>
            <person name="Kohn T."/>
            <person name="Peeters S.H."/>
            <person name="Heuer A."/>
            <person name="Rast P."/>
            <person name="Oberbeckmann S."/>
            <person name="Bunk B."/>
            <person name="Jeske O."/>
            <person name="Meyerdierks A."/>
            <person name="Storesund J.E."/>
            <person name="Kallscheuer N."/>
            <person name="Luecker S."/>
            <person name="Lage O.M."/>
            <person name="Pohl T."/>
            <person name="Merkel B.J."/>
            <person name="Hornburger P."/>
            <person name="Mueller R.-W."/>
            <person name="Bruemmer F."/>
            <person name="Labrenz M."/>
            <person name="Spormann A.M."/>
            <person name="Op Den Camp H."/>
            <person name="Overmann J."/>
            <person name="Amann R."/>
            <person name="Jetten M.S.M."/>
            <person name="Mascher T."/>
            <person name="Medema M.H."/>
            <person name="Devos D.P."/>
            <person name="Kaster A.-K."/>
            <person name="Ovreas L."/>
            <person name="Rohde M."/>
            <person name="Galperin M.Y."/>
            <person name="Jogler C."/>
        </authorList>
    </citation>
    <scope>NUCLEOTIDE SEQUENCE [LARGE SCALE GENOMIC DNA]</scope>
    <source>
        <strain evidence="3 4">Pla108</strain>
    </source>
</reference>
<proteinExistence type="predicted"/>
<dbReference type="EMBL" id="SJPR01000001">
    <property type="protein sequence ID" value="TWU00531.1"/>
    <property type="molecule type" value="Genomic_DNA"/>
</dbReference>
<evidence type="ECO:0000313" key="4">
    <source>
        <dbReference type="Proteomes" id="UP000317421"/>
    </source>
</evidence>
<dbReference type="Proteomes" id="UP000317421">
    <property type="component" value="Unassembled WGS sequence"/>
</dbReference>
<feature type="region of interest" description="Disordered" evidence="1">
    <location>
        <begin position="161"/>
        <end position="211"/>
    </location>
</feature>
<evidence type="ECO:0000256" key="1">
    <source>
        <dbReference type="SAM" id="MobiDB-lite"/>
    </source>
</evidence>
<gene>
    <name evidence="3" type="ORF">Pla108_14830</name>
</gene>
<keyword evidence="4" id="KW-1185">Reference proteome</keyword>
<feature type="chain" id="PRO_5023114832" evidence="2">
    <location>
        <begin position="26"/>
        <end position="211"/>
    </location>
</feature>
<name>A0A5C6AM88_9BACT</name>
<evidence type="ECO:0000256" key="2">
    <source>
        <dbReference type="SAM" id="SignalP"/>
    </source>
</evidence>
<feature type="region of interest" description="Disordered" evidence="1">
    <location>
        <begin position="41"/>
        <end position="69"/>
    </location>
</feature>
<protein>
    <submittedName>
        <fullName evidence="3">Uncharacterized protein</fullName>
    </submittedName>
</protein>
<dbReference type="AlphaFoldDB" id="A0A5C6AM88"/>
<evidence type="ECO:0000313" key="3">
    <source>
        <dbReference type="EMBL" id="TWU00531.1"/>
    </source>
</evidence>
<sequence precursor="true">MRRPLSRFARTLTALAAACPGVALAVSTDGPATVADAIQPLSAETAEAPAPKRFDPGAMPEAEGPGTPLGYRYAELSSAESGALRRQFKLPLDALSGAKSPRDLAKRAVVAPLPDPNRPLLAVAPTGASSSDPFADAKLTSFRDDPLKALGEMLGAVEGEGVAAAETASDDPFGGDALATPAAAPAATPAAEVDEASDDPFGSDDDPFGGF</sequence>
<keyword evidence="2" id="KW-0732">Signal</keyword>
<dbReference type="RefSeq" id="WP_197526319.1">
    <property type="nucleotide sequence ID" value="NZ_SJPR01000001.1"/>
</dbReference>